<sequence>MNKYRFNLNNAQKLREEKTLQLLRKMVDENQGITPFDNIEKGKIKEAKNLTFPDKKLVNKVNQFIKENKIEFMSFQKLSAINSNHKIEDTIQSNDAKKAQEYTLYSIYADRVFQSSADRRSGISNYWLHNVLYDDKKLWESDVHSSSVLVPYQSKMGKKSIIAQTQNNAREIYQQDDNNAPQLMLYQTLLKPGIAGFVTGKENQMLHYKHKAIDNFKNVLKGVTVLSTNHSINMSLLCKLNNYLCNNFFFGVSLWQRREVVKRLQQLNETEQPDNKLVADALAQYKKAMNTTYPNRRDMLSRAAYELIAVNHLGGKTHTTCKSGKDRAGMVKLFADALLVCYQEKKRFPNLYSKRDQKHFAEIFKKLFYSEHMQQIADINSPGAYGLKSMQAVLPKFLYDKLKNHNPQRFSFFKQAAKLNNQLCQFKLGAQM</sequence>
<dbReference type="Proteomes" id="UP000636949">
    <property type="component" value="Unassembled WGS sequence"/>
</dbReference>
<dbReference type="EMBL" id="BMJS01000006">
    <property type="protein sequence ID" value="GGF93421.1"/>
    <property type="molecule type" value="Genomic_DNA"/>
</dbReference>
<reference evidence="1" key="1">
    <citation type="journal article" date="2014" name="Int. J. Syst. Evol. Microbiol.">
        <title>Complete genome sequence of Corynebacterium casei LMG S-19264T (=DSM 44701T), isolated from a smear-ripened cheese.</title>
        <authorList>
            <consortium name="US DOE Joint Genome Institute (JGI-PGF)"/>
            <person name="Walter F."/>
            <person name="Albersmeier A."/>
            <person name="Kalinowski J."/>
            <person name="Ruckert C."/>
        </authorList>
    </citation>
    <scope>NUCLEOTIDE SEQUENCE</scope>
    <source>
        <strain evidence="1">CGMCC 1.15758</strain>
    </source>
</reference>
<reference evidence="1" key="2">
    <citation type="submission" date="2020-09" db="EMBL/GenBank/DDBJ databases">
        <authorList>
            <person name="Sun Q."/>
            <person name="Zhou Y."/>
        </authorList>
    </citation>
    <scope>NUCLEOTIDE SEQUENCE</scope>
    <source>
        <strain evidence="1">CGMCC 1.15758</strain>
    </source>
</reference>
<proteinExistence type="predicted"/>
<evidence type="ECO:0000313" key="2">
    <source>
        <dbReference type="Proteomes" id="UP000636949"/>
    </source>
</evidence>
<dbReference type="OrthoDB" id="5630625at2"/>
<gene>
    <name evidence="1" type="ORF">GCM10010995_08220</name>
</gene>
<organism evidence="1 2">
    <name type="scientific">Cysteiniphilum litorale</name>
    <dbReference type="NCBI Taxonomy" id="2056700"/>
    <lineage>
        <taxon>Bacteria</taxon>
        <taxon>Pseudomonadati</taxon>
        <taxon>Pseudomonadota</taxon>
        <taxon>Gammaproteobacteria</taxon>
        <taxon>Thiotrichales</taxon>
        <taxon>Fastidiosibacteraceae</taxon>
        <taxon>Cysteiniphilum</taxon>
    </lineage>
</organism>
<evidence type="ECO:0000313" key="1">
    <source>
        <dbReference type="EMBL" id="GGF93421.1"/>
    </source>
</evidence>
<name>A0A8J3E898_9GAMM</name>
<keyword evidence="2" id="KW-1185">Reference proteome</keyword>
<dbReference type="RefSeq" id="WP_117001839.1">
    <property type="nucleotide sequence ID" value="NZ_BMJS01000006.1"/>
</dbReference>
<accession>A0A8J3E898</accession>
<comment type="caution">
    <text evidence="1">The sequence shown here is derived from an EMBL/GenBank/DDBJ whole genome shotgun (WGS) entry which is preliminary data.</text>
</comment>
<protein>
    <submittedName>
        <fullName evidence="1">Uncharacterized protein</fullName>
    </submittedName>
</protein>
<dbReference type="AlphaFoldDB" id="A0A8J3E898"/>